<dbReference type="OrthoDB" id="428346at2759"/>
<keyword evidence="1" id="KW-1133">Transmembrane helix</keyword>
<reference evidence="2 3" key="1">
    <citation type="journal article" date="2013" name="Nature">
        <title>Insights into bilaterian evolution from three spiralian genomes.</title>
        <authorList>
            <person name="Simakov O."/>
            <person name="Marletaz F."/>
            <person name="Cho S.J."/>
            <person name="Edsinger-Gonzales E."/>
            <person name="Havlak P."/>
            <person name="Hellsten U."/>
            <person name="Kuo D.H."/>
            <person name="Larsson T."/>
            <person name="Lv J."/>
            <person name="Arendt D."/>
            <person name="Savage R."/>
            <person name="Osoegawa K."/>
            <person name="de Jong P."/>
            <person name="Grimwood J."/>
            <person name="Chapman J.A."/>
            <person name="Shapiro H."/>
            <person name="Aerts A."/>
            <person name="Otillar R.P."/>
            <person name="Terry A.Y."/>
            <person name="Boore J.L."/>
            <person name="Grigoriev I.V."/>
            <person name="Lindberg D.R."/>
            <person name="Seaver E.C."/>
            <person name="Weisblat D.A."/>
            <person name="Putnam N.H."/>
            <person name="Rokhsar D.S."/>
        </authorList>
    </citation>
    <scope>NUCLEOTIDE SEQUENCE [LARGE SCALE GENOMIC DNA]</scope>
</reference>
<proteinExistence type="predicted"/>
<evidence type="ECO:0000313" key="3">
    <source>
        <dbReference type="Proteomes" id="UP000030746"/>
    </source>
</evidence>
<feature type="transmembrane region" description="Helical" evidence="1">
    <location>
        <begin position="7"/>
        <end position="25"/>
    </location>
</feature>
<dbReference type="CTD" id="20242348"/>
<keyword evidence="3" id="KW-1185">Reference proteome</keyword>
<dbReference type="AlphaFoldDB" id="V4CE22"/>
<dbReference type="RefSeq" id="XP_009049085.1">
    <property type="nucleotide sequence ID" value="XM_009050837.1"/>
</dbReference>
<accession>V4CE22</accession>
<evidence type="ECO:0000313" key="2">
    <source>
        <dbReference type="EMBL" id="ESP00200.1"/>
    </source>
</evidence>
<evidence type="ECO:0008006" key="4">
    <source>
        <dbReference type="Google" id="ProtNLM"/>
    </source>
</evidence>
<dbReference type="EMBL" id="KB200814">
    <property type="protein sequence ID" value="ESP00200.1"/>
    <property type="molecule type" value="Genomic_DNA"/>
</dbReference>
<dbReference type="Proteomes" id="UP000030746">
    <property type="component" value="Unassembled WGS sequence"/>
</dbReference>
<organism evidence="2 3">
    <name type="scientific">Lottia gigantea</name>
    <name type="common">Giant owl limpet</name>
    <dbReference type="NCBI Taxonomy" id="225164"/>
    <lineage>
        <taxon>Eukaryota</taxon>
        <taxon>Metazoa</taxon>
        <taxon>Spiralia</taxon>
        <taxon>Lophotrochozoa</taxon>
        <taxon>Mollusca</taxon>
        <taxon>Gastropoda</taxon>
        <taxon>Patellogastropoda</taxon>
        <taxon>Lottioidea</taxon>
        <taxon>Lottiidae</taxon>
        <taxon>Lottia</taxon>
    </lineage>
</organism>
<dbReference type="KEGG" id="lgi:LOTGIDRAFT_173359"/>
<dbReference type="Gene3D" id="3.40.50.11350">
    <property type="match status" value="1"/>
</dbReference>
<sequence length="381" mass="43897">MATTKRLCWYVSLVSIIISMVVWNSKPYITESLSRNPVDITSNMSHVKNENNQSVLPILSKQEKKKEKYLVYLCDEKKACGGWGDRQRGIVSLFILSLVWKRTLKILISSPCDIKPYYKPTKEYNWIFTEEELKGLKGKRNTTLEFMHRCKPLYDTYNLNSSDIAEVLYIKTNCVSFLPIAQKYAKFLPAYLKNKGRASVFRESWNRIMIPTDKVLSEVMKIESSGVINSDAKKSGKELVCVHLRTYLTENLTYDCGGFPPVAVTKLWNFIDGHFHNKSRIFVATDHLGIRKSAISKYGTRYIGSYASNVHPDSMRSNLTLACRSQESAYVDQLMLSKCDVLIYYRKSGFSIHASYLKTEWRNIYSIMRNSKSTFSLVKEN</sequence>
<keyword evidence="1" id="KW-0812">Transmembrane</keyword>
<protein>
    <recommendedName>
        <fullName evidence="4">Peptide-O-fucosyltransferase</fullName>
    </recommendedName>
</protein>
<gene>
    <name evidence="2" type="ORF">LOTGIDRAFT_173359</name>
</gene>
<dbReference type="HOGENOM" id="CLU_726255_0_0_1"/>
<evidence type="ECO:0000256" key="1">
    <source>
        <dbReference type="SAM" id="Phobius"/>
    </source>
</evidence>
<dbReference type="GeneID" id="20242348"/>
<name>V4CE22_LOTGI</name>
<keyword evidence="1" id="KW-0472">Membrane</keyword>